<evidence type="ECO:0000256" key="5">
    <source>
        <dbReference type="ARBA" id="ARBA00022598"/>
    </source>
</evidence>
<dbReference type="GO" id="GO:0006189">
    <property type="term" value="P:'de novo' IMP biosynthetic process"/>
    <property type="evidence" value="ECO:0007669"/>
    <property type="project" value="UniProtKB-UniRule"/>
</dbReference>
<keyword evidence="5 14" id="KW-0436">Ligase</keyword>
<dbReference type="UniPathway" id="UPA00074">
    <property type="reaction ID" value="UER00125"/>
</dbReference>
<dbReference type="Gene3D" id="3.30.1490.20">
    <property type="entry name" value="ATP-grasp fold, A domain"/>
    <property type="match status" value="1"/>
</dbReference>
<dbReference type="NCBIfam" id="TIGR00877">
    <property type="entry name" value="purD"/>
    <property type="match status" value="1"/>
</dbReference>
<evidence type="ECO:0000256" key="1">
    <source>
        <dbReference type="ARBA" id="ARBA00001936"/>
    </source>
</evidence>
<evidence type="ECO:0000256" key="3">
    <source>
        <dbReference type="ARBA" id="ARBA00005174"/>
    </source>
</evidence>
<organism evidence="17 18">
    <name type="scientific">Candidatus Roizmanbacteria bacterium CG23_combo_of_CG06-09_8_20_14_all_35_49</name>
    <dbReference type="NCBI Taxonomy" id="1974863"/>
    <lineage>
        <taxon>Bacteria</taxon>
        <taxon>Candidatus Roizmaniibacteriota</taxon>
    </lineage>
</organism>
<dbReference type="EC" id="6.3.4.13" evidence="4 14"/>
<comment type="cofactor">
    <cofactor evidence="1">
        <name>Mn(2+)</name>
        <dbReference type="ChEBI" id="CHEBI:29035"/>
    </cofactor>
</comment>
<name>A0A2G9Y600_9BACT</name>
<comment type="caution">
    <text evidence="17">The sequence shown here is derived from an EMBL/GenBank/DDBJ whole genome shotgun (WGS) entry which is preliminary data.</text>
</comment>
<evidence type="ECO:0000256" key="2">
    <source>
        <dbReference type="ARBA" id="ARBA00001946"/>
    </source>
</evidence>
<keyword evidence="9 15" id="KW-0067">ATP-binding</keyword>
<evidence type="ECO:0000256" key="4">
    <source>
        <dbReference type="ARBA" id="ARBA00013255"/>
    </source>
</evidence>
<evidence type="ECO:0000256" key="7">
    <source>
        <dbReference type="ARBA" id="ARBA00022741"/>
    </source>
</evidence>
<evidence type="ECO:0000256" key="14">
    <source>
        <dbReference type="HAMAP-Rule" id="MF_00138"/>
    </source>
</evidence>
<dbReference type="GO" id="GO:0009113">
    <property type="term" value="P:purine nucleobase biosynthetic process"/>
    <property type="evidence" value="ECO:0007669"/>
    <property type="project" value="InterPro"/>
</dbReference>
<dbReference type="FunFam" id="3.30.470.20:FF:000018">
    <property type="entry name" value="Trifunctional purine biosynthetic protein adenosine-3"/>
    <property type="match status" value="1"/>
</dbReference>
<evidence type="ECO:0000256" key="10">
    <source>
        <dbReference type="ARBA" id="ARBA00023211"/>
    </source>
</evidence>
<dbReference type="SUPFAM" id="SSF56059">
    <property type="entry name" value="Glutathione synthetase ATP-binding domain-like"/>
    <property type="match status" value="1"/>
</dbReference>
<dbReference type="InterPro" id="IPR037123">
    <property type="entry name" value="PRibGlycinamide_synth_C_sf"/>
</dbReference>
<keyword evidence="6" id="KW-0479">Metal-binding</keyword>
<dbReference type="SMART" id="SM01210">
    <property type="entry name" value="GARS_C"/>
    <property type="match status" value="1"/>
</dbReference>
<evidence type="ECO:0000259" key="16">
    <source>
        <dbReference type="PROSITE" id="PS50975"/>
    </source>
</evidence>
<dbReference type="GO" id="GO:0005524">
    <property type="term" value="F:ATP binding"/>
    <property type="evidence" value="ECO:0007669"/>
    <property type="project" value="UniProtKB-UniRule"/>
</dbReference>
<accession>A0A2G9Y600</accession>
<dbReference type="EMBL" id="PCRE01000055">
    <property type="protein sequence ID" value="PIP14665.1"/>
    <property type="molecule type" value="Genomic_DNA"/>
</dbReference>
<dbReference type="Pfam" id="PF01071">
    <property type="entry name" value="GARS_A"/>
    <property type="match status" value="1"/>
</dbReference>
<protein>
    <recommendedName>
        <fullName evidence="4 14">Phosphoribosylamine--glycine ligase</fullName>
        <ecNumber evidence="4 14">6.3.4.13</ecNumber>
    </recommendedName>
    <alternativeName>
        <fullName evidence="14">GARS</fullName>
    </alternativeName>
    <alternativeName>
        <fullName evidence="12 14">Glycinamide ribonucleotide synthetase</fullName>
    </alternativeName>
    <alternativeName>
        <fullName evidence="13 14">Phosphoribosylglycinamide synthetase</fullName>
    </alternativeName>
</protein>
<dbReference type="InterPro" id="IPR011761">
    <property type="entry name" value="ATP-grasp"/>
</dbReference>
<keyword evidence="10" id="KW-0464">Manganese</keyword>
<dbReference type="Gene3D" id="3.30.470.20">
    <property type="entry name" value="ATP-grasp fold, B domain"/>
    <property type="match status" value="1"/>
</dbReference>
<dbReference type="GO" id="GO:0046872">
    <property type="term" value="F:metal ion binding"/>
    <property type="evidence" value="ECO:0007669"/>
    <property type="project" value="UniProtKB-KW"/>
</dbReference>
<dbReference type="PANTHER" id="PTHR43472:SF1">
    <property type="entry name" value="PHOSPHORIBOSYLAMINE--GLYCINE LIGASE, CHLOROPLASTIC"/>
    <property type="match status" value="1"/>
</dbReference>
<dbReference type="SMART" id="SM01209">
    <property type="entry name" value="GARS_A"/>
    <property type="match status" value="1"/>
</dbReference>
<dbReference type="GO" id="GO:0004637">
    <property type="term" value="F:phosphoribosylamine-glycine ligase activity"/>
    <property type="evidence" value="ECO:0007669"/>
    <property type="project" value="UniProtKB-UniRule"/>
</dbReference>
<evidence type="ECO:0000256" key="8">
    <source>
        <dbReference type="ARBA" id="ARBA00022755"/>
    </source>
</evidence>
<comment type="pathway">
    <text evidence="3 14">Purine metabolism; IMP biosynthesis via de novo pathway; N(1)-(5-phospho-D-ribosyl)glycinamide from 5-phospho-alpha-D-ribose 1-diphosphate: step 2/2.</text>
</comment>
<reference evidence="17 18" key="1">
    <citation type="submission" date="2017-09" db="EMBL/GenBank/DDBJ databases">
        <title>Depth-based differentiation of microbial function through sediment-hosted aquifers and enrichment of novel symbionts in the deep terrestrial subsurface.</title>
        <authorList>
            <person name="Probst A.J."/>
            <person name="Ladd B."/>
            <person name="Jarett J.K."/>
            <person name="Geller-Mcgrath D.E."/>
            <person name="Sieber C.M."/>
            <person name="Emerson J.B."/>
            <person name="Anantharaman K."/>
            <person name="Thomas B.C."/>
            <person name="Malmstrom R."/>
            <person name="Stieglmeier M."/>
            <person name="Klingl A."/>
            <person name="Woyke T."/>
            <person name="Ryan C.M."/>
            <person name="Banfield J.F."/>
        </authorList>
    </citation>
    <scope>NUCLEOTIDE SEQUENCE [LARGE SCALE GENOMIC DNA]</scope>
    <source>
        <strain evidence="17">CG23_combo_of_CG06-09_8_20_14_all_35_49</strain>
    </source>
</reference>
<evidence type="ECO:0000313" key="17">
    <source>
        <dbReference type="EMBL" id="PIP14665.1"/>
    </source>
</evidence>
<dbReference type="PROSITE" id="PS00184">
    <property type="entry name" value="GARS"/>
    <property type="match status" value="1"/>
</dbReference>
<evidence type="ECO:0000256" key="13">
    <source>
        <dbReference type="ARBA" id="ARBA00042864"/>
    </source>
</evidence>
<dbReference type="FunFam" id="3.90.600.10:FF:000001">
    <property type="entry name" value="Trifunctional purine biosynthetic protein adenosine-3"/>
    <property type="match status" value="1"/>
</dbReference>
<comment type="cofactor">
    <cofactor evidence="2">
        <name>Mg(2+)</name>
        <dbReference type="ChEBI" id="CHEBI:18420"/>
    </cofactor>
</comment>
<dbReference type="PANTHER" id="PTHR43472">
    <property type="entry name" value="PHOSPHORIBOSYLAMINE--GLYCINE LIGASE"/>
    <property type="match status" value="1"/>
</dbReference>
<evidence type="ECO:0000256" key="15">
    <source>
        <dbReference type="PROSITE-ProRule" id="PRU00409"/>
    </source>
</evidence>
<evidence type="ECO:0000256" key="6">
    <source>
        <dbReference type="ARBA" id="ARBA00022723"/>
    </source>
</evidence>
<evidence type="ECO:0000256" key="11">
    <source>
        <dbReference type="ARBA" id="ARBA00038345"/>
    </source>
</evidence>
<dbReference type="InterPro" id="IPR020561">
    <property type="entry name" value="PRibGlycinamid_synth_ATP-grasp"/>
</dbReference>
<proteinExistence type="inferred from homology"/>
<dbReference type="SUPFAM" id="SSF51246">
    <property type="entry name" value="Rudiment single hybrid motif"/>
    <property type="match status" value="1"/>
</dbReference>
<dbReference type="FunFam" id="3.40.50.20:FF:000006">
    <property type="entry name" value="Phosphoribosylamine--glycine ligase, chloroplastic"/>
    <property type="match status" value="1"/>
</dbReference>
<dbReference type="InterPro" id="IPR016185">
    <property type="entry name" value="PreATP-grasp_dom_sf"/>
</dbReference>
<feature type="domain" description="ATP-grasp" evidence="16">
    <location>
        <begin position="107"/>
        <end position="301"/>
    </location>
</feature>
<dbReference type="PROSITE" id="PS50975">
    <property type="entry name" value="ATP_GRASP"/>
    <property type="match status" value="1"/>
</dbReference>
<dbReference type="Pfam" id="PF02844">
    <property type="entry name" value="GARS_N"/>
    <property type="match status" value="1"/>
</dbReference>
<gene>
    <name evidence="14" type="primary">purD</name>
    <name evidence="17" type="ORF">COX47_03950</name>
</gene>
<dbReference type="InterPro" id="IPR000115">
    <property type="entry name" value="PRibGlycinamide_synth"/>
</dbReference>
<dbReference type="Proteomes" id="UP000231025">
    <property type="component" value="Unassembled WGS sequence"/>
</dbReference>
<dbReference type="InterPro" id="IPR020562">
    <property type="entry name" value="PRibGlycinamide_synth_N"/>
</dbReference>
<dbReference type="InterPro" id="IPR011054">
    <property type="entry name" value="Rudment_hybrid_motif"/>
</dbReference>
<keyword evidence="8 14" id="KW-0658">Purine biosynthesis</keyword>
<comment type="similarity">
    <text evidence="11 14">Belongs to the GARS family.</text>
</comment>
<dbReference type="AlphaFoldDB" id="A0A2G9Y600"/>
<evidence type="ECO:0000256" key="9">
    <source>
        <dbReference type="ARBA" id="ARBA00022840"/>
    </source>
</evidence>
<dbReference type="InterPro" id="IPR020559">
    <property type="entry name" value="PRibGlycinamide_synth_CS"/>
</dbReference>
<dbReference type="InterPro" id="IPR013815">
    <property type="entry name" value="ATP_grasp_subdomain_1"/>
</dbReference>
<dbReference type="Pfam" id="PF02843">
    <property type="entry name" value="GARS_C"/>
    <property type="match status" value="1"/>
</dbReference>
<dbReference type="InterPro" id="IPR020560">
    <property type="entry name" value="PRibGlycinamide_synth_C-dom"/>
</dbReference>
<sequence>MKVLIIGSGGREHALAWKIKQSKQVKKIFIAPGNAGTAILGENVDIKVNDLSGLLNFAKKEKIDLTVVGPEKPLVLGIVDLFEKNNLKIFGPKKKAALLEGSKIFSKKFMKRFKIPTARFKIFTDRRLAKKYLQSADFPLVVKADGLASGKGVAVVQNYQQSLRALTDRVVIEECLAGQEVSIICLTDGKTILPLLPAQDHKAVGDNDMGPNTGGIGAYAPVPIVSPTLINQIKREILQPVIIGMKKIGRPYRGVLYAGLMLTKDGPKVLEFNCRFGDPETQPQMMLLKSDLVKLMLACIKGRLKNETIDFYSGYSVGVVMASGGYPGNYQTGFPITGLPRNKVNLQTFHSGTKLEAGKIVTNGGRVLCVTTREANLAGAIKAAYKQVKKIKFTNKYYRQDIGKKGLEL</sequence>
<evidence type="ECO:0000256" key="12">
    <source>
        <dbReference type="ARBA" id="ARBA00042242"/>
    </source>
</evidence>
<keyword evidence="7 15" id="KW-0547">Nucleotide-binding</keyword>
<dbReference type="Gene3D" id="3.90.600.10">
    <property type="entry name" value="Phosphoribosylglycinamide synthetase, C-terminal domain"/>
    <property type="match status" value="1"/>
</dbReference>
<comment type="catalytic activity">
    <reaction evidence="14">
        <text>5-phospho-beta-D-ribosylamine + glycine + ATP = N(1)-(5-phospho-beta-D-ribosyl)glycinamide + ADP + phosphate + H(+)</text>
        <dbReference type="Rhea" id="RHEA:17453"/>
        <dbReference type="ChEBI" id="CHEBI:15378"/>
        <dbReference type="ChEBI" id="CHEBI:30616"/>
        <dbReference type="ChEBI" id="CHEBI:43474"/>
        <dbReference type="ChEBI" id="CHEBI:57305"/>
        <dbReference type="ChEBI" id="CHEBI:58681"/>
        <dbReference type="ChEBI" id="CHEBI:143788"/>
        <dbReference type="ChEBI" id="CHEBI:456216"/>
        <dbReference type="EC" id="6.3.4.13"/>
    </reaction>
</comment>
<evidence type="ECO:0000313" key="18">
    <source>
        <dbReference type="Proteomes" id="UP000231025"/>
    </source>
</evidence>
<dbReference type="HAMAP" id="MF_00138">
    <property type="entry name" value="GARS"/>
    <property type="match status" value="1"/>
</dbReference>
<dbReference type="Gene3D" id="3.40.50.20">
    <property type="match status" value="1"/>
</dbReference>
<dbReference type="SUPFAM" id="SSF52440">
    <property type="entry name" value="PreATP-grasp domain"/>
    <property type="match status" value="1"/>
</dbReference>